<evidence type="ECO:0000313" key="12">
    <source>
        <dbReference type="Proteomes" id="UP001200034"/>
    </source>
</evidence>
<evidence type="ECO:0000256" key="3">
    <source>
        <dbReference type="ARBA" id="ARBA00022679"/>
    </source>
</evidence>
<dbReference type="EMBL" id="JAJJHW010002585">
    <property type="protein sequence ID" value="KAH8369582.1"/>
    <property type="molecule type" value="Genomic_DNA"/>
</dbReference>
<gene>
    <name evidence="11" type="ORF">KR093_000216</name>
</gene>
<proteinExistence type="inferred from homology"/>
<dbReference type="GO" id="GO:0009922">
    <property type="term" value="F:fatty acid elongase activity"/>
    <property type="evidence" value="ECO:0007669"/>
    <property type="project" value="UniProtKB-EC"/>
</dbReference>
<keyword evidence="5 10" id="KW-0276">Fatty acid metabolism</keyword>
<dbReference type="PANTHER" id="PTHR11157:SF116">
    <property type="entry name" value="ELONGATION OF VERY LONG CHAIN FATTY ACIDS PROTEIN-RELATED"/>
    <property type="match status" value="1"/>
</dbReference>
<keyword evidence="6 10" id="KW-1133">Transmembrane helix</keyword>
<name>A0AAD4JX41_9MUSC</name>
<sequence>TCVYLDPIGAQLPLTGSAWPASIITLSYLLIALKYGKKWMNGRKPFDITRILIGYNLVQVIYNAIMFSFIFYYYVIEPMYNFSCMTTLPLDHPTKHVERMITYAFMINKMVDLLDTIFILLRKSYKQITTLHVFHHAVMVYITFWVHRLYGIGGQLMTMELLNTFVHTLMYSYYMISAIYPGLKGSLWWKKYITKIQIIQFVLILLHSIYTLFTPGCEYPLIIHFIIVSLSITFIVMFTTFYIRVYNKPQQQKQN</sequence>
<keyword evidence="7 10" id="KW-0443">Lipid metabolism</keyword>
<dbReference type="GO" id="GO:0030148">
    <property type="term" value="P:sphingolipid biosynthetic process"/>
    <property type="evidence" value="ECO:0007669"/>
    <property type="project" value="TreeGrafter"/>
</dbReference>
<evidence type="ECO:0000256" key="9">
    <source>
        <dbReference type="ARBA" id="ARBA00023160"/>
    </source>
</evidence>
<evidence type="ECO:0000256" key="4">
    <source>
        <dbReference type="ARBA" id="ARBA00022692"/>
    </source>
</evidence>
<dbReference type="AlphaFoldDB" id="A0AAD4JX41"/>
<keyword evidence="3 10" id="KW-0808">Transferase</keyword>
<dbReference type="Pfam" id="PF01151">
    <property type="entry name" value="ELO"/>
    <property type="match status" value="1"/>
</dbReference>
<feature type="transmembrane region" description="Helical" evidence="10">
    <location>
        <begin position="52"/>
        <end position="75"/>
    </location>
</feature>
<evidence type="ECO:0000256" key="1">
    <source>
        <dbReference type="ARBA" id="ARBA00004141"/>
    </source>
</evidence>
<dbReference type="GO" id="GO:0005789">
    <property type="term" value="C:endoplasmic reticulum membrane"/>
    <property type="evidence" value="ECO:0007669"/>
    <property type="project" value="TreeGrafter"/>
</dbReference>
<feature type="transmembrane region" description="Helical" evidence="10">
    <location>
        <begin position="133"/>
        <end position="150"/>
    </location>
</feature>
<evidence type="ECO:0000256" key="5">
    <source>
        <dbReference type="ARBA" id="ARBA00022832"/>
    </source>
</evidence>
<keyword evidence="9 10" id="KW-0275">Fatty acid biosynthesis</keyword>
<dbReference type="GO" id="GO:0042761">
    <property type="term" value="P:very long-chain fatty acid biosynthetic process"/>
    <property type="evidence" value="ECO:0007669"/>
    <property type="project" value="TreeGrafter"/>
</dbReference>
<dbReference type="GO" id="GO:0034625">
    <property type="term" value="P:fatty acid elongation, monounsaturated fatty acid"/>
    <property type="evidence" value="ECO:0007669"/>
    <property type="project" value="TreeGrafter"/>
</dbReference>
<feature type="transmembrane region" description="Helical" evidence="10">
    <location>
        <begin position="162"/>
        <end position="180"/>
    </location>
</feature>
<feature type="non-terminal residue" evidence="11">
    <location>
        <position position="1"/>
    </location>
</feature>
<reference evidence="11" key="1">
    <citation type="journal article" date="2021" name="Mol. Ecol. Resour.">
        <title>Phylogenomic analyses of the genus Drosophila reveals genomic signals of climate adaptation.</title>
        <authorList>
            <person name="Li F."/>
            <person name="Rane R.V."/>
            <person name="Luria V."/>
            <person name="Xiong Z."/>
            <person name="Chen J."/>
            <person name="Li Z."/>
            <person name="Catullo R.A."/>
            <person name="Griffin P.C."/>
            <person name="Schiffer M."/>
            <person name="Pearce S."/>
            <person name="Lee S.F."/>
            <person name="McElroy K."/>
            <person name="Stocker A."/>
            <person name="Shirriffs J."/>
            <person name="Cockerell F."/>
            <person name="Coppin C."/>
            <person name="Sgro C.M."/>
            <person name="Karger A."/>
            <person name="Cain J.W."/>
            <person name="Weber J.A."/>
            <person name="Santpere G."/>
            <person name="Kirschner M.W."/>
            <person name="Hoffmann A.A."/>
            <person name="Oakeshott J.G."/>
            <person name="Zhang G."/>
        </authorList>
    </citation>
    <scope>NUCLEOTIDE SEQUENCE</scope>
    <source>
        <strain evidence="11">BGI-SZ-2011g</strain>
    </source>
</reference>
<evidence type="ECO:0000256" key="8">
    <source>
        <dbReference type="ARBA" id="ARBA00023136"/>
    </source>
</evidence>
<feature type="transmembrane region" description="Helical" evidence="10">
    <location>
        <begin position="12"/>
        <end position="31"/>
    </location>
</feature>
<keyword evidence="2 10" id="KW-0444">Lipid biosynthesis</keyword>
<accession>A0AAD4JX41</accession>
<organism evidence="11 12">
    <name type="scientific">Drosophila rubida</name>
    <dbReference type="NCBI Taxonomy" id="30044"/>
    <lineage>
        <taxon>Eukaryota</taxon>
        <taxon>Metazoa</taxon>
        <taxon>Ecdysozoa</taxon>
        <taxon>Arthropoda</taxon>
        <taxon>Hexapoda</taxon>
        <taxon>Insecta</taxon>
        <taxon>Pterygota</taxon>
        <taxon>Neoptera</taxon>
        <taxon>Endopterygota</taxon>
        <taxon>Diptera</taxon>
        <taxon>Brachycera</taxon>
        <taxon>Muscomorpha</taxon>
        <taxon>Ephydroidea</taxon>
        <taxon>Drosophilidae</taxon>
        <taxon>Drosophila</taxon>
    </lineage>
</organism>
<keyword evidence="12" id="KW-1185">Reference proteome</keyword>
<dbReference type="PANTHER" id="PTHR11157">
    <property type="entry name" value="FATTY ACID ACYL TRANSFERASE-RELATED"/>
    <property type="match status" value="1"/>
</dbReference>
<comment type="caution">
    <text evidence="11">The sequence shown here is derived from an EMBL/GenBank/DDBJ whole genome shotgun (WGS) entry which is preliminary data.</text>
</comment>
<keyword evidence="4 10" id="KW-0812">Transmembrane</keyword>
<comment type="catalytic activity">
    <reaction evidence="10">
        <text>a very-long-chain acyl-CoA + malonyl-CoA + H(+) = a very-long-chain 3-oxoacyl-CoA + CO2 + CoA</text>
        <dbReference type="Rhea" id="RHEA:32727"/>
        <dbReference type="ChEBI" id="CHEBI:15378"/>
        <dbReference type="ChEBI" id="CHEBI:16526"/>
        <dbReference type="ChEBI" id="CHEBI:57287"/>
        <dbReference type="ChEBI" id="CHEBI:57384"/>
        <dbReference type="ChEBI" id="CHEBI:90725"/>
        <dbReference type="ChEBI" id="CHEBI:90736"/>
        <dbReference type="EC" id="2.3.1.199"/>
    </reaction>
</comment>
<dbReference type="EC" id="2.3.1.199" evidence="10"/>
<dbReference type="InterPro" id="IPR002076">
    <property type="entry name" value="ELO_fam"/>
</dbReference>
<evidence type="ECO:0000313" key="11">
    <source>
        <dbReference type="EMBL" id="KAH8369582.1"/>
    </source>
</evidence>
<dbReference type="GO" id="GO:0019367">
    <property type="term" value="P:fatty acid elongation, saturated fatty acid"/>
    <property type="evidence" value="ECO:0007669"/>
    <property type="project" value="TreeGrafter"/>
</dbReference>
<feature type="transmembrane region" description="Helical" evidence="10">
    <location>
        <begin position="192"/>
        <end position="213"/>
    </location>
</feature>
<evidence type="ECO:0000256" key="7">
    <source>
        <dbReference type="ARBA" id="ARBA00023098"/>
    </source>
</evidence>
<protein>
    <recommendedName>
        <fullName evidence="10">Elongation of very long chain fatty acids protein</fullName>
        <ecNumber evidence="10">2.3.1.199</ecNumber>
    </recommendedName>
    <alternativeName>
        <fullName evidence="10">Very-long-chain 3-oxoacyl-CoA synthase</fullName>
    </alternativeName>
</protein>
<dbReference type="GO" id="GO:0034626">
    <property type="term" value="P:fatty acid elongation, polyunsaturated fatty acid"/>
    <property type="evidence" value="ECO:0007669"/>
    <property type="project" value="TreeGrafter"/>
</dbReference>
<evidence type="ECO:0000256" key="10">
    <source>
        <dbReference type="RuleBase" id="RU361115"/>
    </source>
</evidence>
<dbReference type="Proteomes" id="UP001200034">
    <property type="component" value="Unassembled WGS sequence"/>
</dbReference>
<keyword evidence="8 10" id="KW-0472">Membrane</keyword>
<comment type="subcellular location">
    <subcellularLocation>
        <location evidence="1">Membrane</location>
        <topology evidence="1">Multi-pass membrane protein</topology>
    </subcellularLocation>
</comment>
<feature type="transmembrane region" description="Helical" evidence="10">
    <location>
        <begin position="100"/>
        <end position="121"/>
    </location>
</feature>
<comment type="similarity">
    <text evidence="10">Belongs to the ELO family.</text>
</comment>
<evidence type="ECO:0000256" key="6">
    <source>
        <dbReference type="ARBA" id="ARBA00022989"/>
    </source>
</evidence>
<feature type="transmembrane region" description="Helical" evidence="10">
    <location>
        <begin position="219"/>
        <end position="243"/>
    </location>
</feature>
<evidence type="ECO:0000256" key="2">
    <source>
        <dbReference type="ARBA" id="ARBA00022516"/>
    </source>
</evidence>